<dbReference type="SUPFAM" id="SSF52266">
    <property type="entry name" value="SGNH hydrolase"/>
    <property type="match status" value="1"/>
</dbReference>
<sequence length="232" mass="26475">MSTSGRKEIAIYIAGDSTAANKTPDVFPETGWGQVIGDFFNENVKINNHAVNGRSSKSFVEEGRLEAILKEIKAGDYLFIQFGHNDEKEHDPSRYTEPQTTYKYYLRLFIEGARSKGAYPVLLTPVNRKLFENGRIINTHREYCKAMKELALELNVPLIDVCEKSRKLFEELGEEKTKEIFLWVEPGQYPAYPKGKQDNTHFSRQGAIEIAKLIVDGIKNDIDLPLKNFLKV</sequence>
<reference evidence="3 4" key="1">
    <citation type="submission" date="2016-10" db="EMBL/GenBank/DDBJ databases">
        <authorList>
            <person name="de Groot N.N."/>
        </authorList>
    </citation>
    <scope>NUCLEOTIDE SEQUENCE [LARGE SCALE GENOMIC DNA]</scope>
    <source>
        <strain evidence="3 4">DSM 20678</strain>
    </source>
</reference>
<dbReference type="EMBL" id="FOXR01000046">
    <property type="protein sequence ID" value="SFQ43463.1"/>
    <property type="molecule type" value="Genomic_DNA"/>
</dbReference>
<organism evidence="3 4">
    <name type="scientific">Caldicoprobacter faecalis</name>
    <dbReference type="NCBI Taxonomy" id="937334"/>
    <lineage>
        <taxon>Bacteria</taxon>
        <taxon>Bacillati</taxon>
        <taxon>Bacillota</taxon>
        <taxon>Clostridia</taxon>
        <taxon>Caldicoprobacterales</taxon>
        <taxon>Caldicoprobacteraceae</taxon>
        <taxon>Caldicoprobacter</taxon>
    </lineage>
</organism>
<keyword evidence="4" id="KW-1185">Reference proteome</keyword>
<gene>
    <name evidence="3" type="ORF">SAMN05444406_1467</name>
</gene>
<evidence type="ECO:0000256" key="1">
    <source>
        <dbReference type="ARBA" id="ARBA00008668"/>
    </source>
</evidence>
<protein>
    <submittedName>
        <fullName evidence="3">Lysophospholipase L1</fullName>
    </submittedName>
</protein>
<dbReference type="PANTHER" id="PTHR43695">
    <property type="entry name" value="PUTATIVE (AFU_ORTHOLOGUE AFUA_2G17250)-RELATED"/>
    <property type="match status" value="1"/>
</dbReference>
<dbReference type="InterPro" id="IPR037459">
    <property type="entry name" value="RhgT-like"/>
</dbReference>
<dbReference type="RefSeq" id="WP_092282811.1">
    <property type="nucleotide sequence ID" value="NZ_FOXR01000046.1"/>
</dbReference>
<dbReference type="Gene3D" id="3.40.50.1110">
    <property type="entry name" value="SGNH hydrolase"/>
    <property type="match status" value="1"/>
</dbReference>
<dbReference type="STRING" id="937334.SAMN05444406_1467"/>
<dbReference type="AlphaFoldDB" id="A0A1I5YGX6"/>
<keyword evidence="2" id="KW-0378">Hydrolase</keyword>
<dbReference type="Pfam" id="PF00657">
    <property type="entry name" value="Lipase_GDSL"/>
    <property type="match status" value="1"/>
</dbReference>
<dbReference type="CDD" id="cd01821">
    <property type="entry name" value="Rhamnogalacturan_acetylesterase_like"/>
    <property type="match status" value="1"/>
</dbReference>
<dbReference type="InterPro" id="IPR036514">
    <property type="entry name" value="SGNH_hydro_sf"/>
</dbReference>
<proteinExistence type="inferred from homology"/>
<dbReference type="InterPro" id="IPR001087">
    <property type="entry name" value="GDSL"/>
</dbReference>
<comment type="similarity">
    <text evidence="1">Belongs to the 'GDSL' lipolytic enzyme family.</text>
</comment>
<dbReference type="PANTHER" id="PTHR43695:SF1">
    <property type="entry name" value="RHAMNOGALACTURONAN ACETYLESTERASE"/>
    <property type="match status" value="1"/>
</dbReference>
<evidence type="ECO:0000256" key="2">
    <source>
        <dbReference type="ARBA" id="ARBA00022801"/>
    </source>
</evidence>
<accession>A0A1I5YGX6</accession>
<name>A0A1I5YGX6_9FIRM</name>
<evidence type="ECO:0000313" key="3">
    <source>
        <dbReference type="EMBL" id="SFQ43463.1"/>
    </source>
</evidence>
<dbReference type="Proteomes" id="UP000198577">
    <property type="component" value="Unassembled WGS sequence"/>
</dbReference>
<dbReference type="OrthoDB" id="9807041at2"/>
<evidence type="ECO:0000313" key="4">
    <source>
        <dbReference type="Proteomes" id="UP000198577"/>
    </source>
</evidence>
<dbReference type="GO" id="GO:0016788">
    <property type="term" value="F:hydrolase activity, acting on ester bonds"/>
    <property type="evidence" value="ECO:0007669"/>
    <property type="project" value="InterPro"/>
</dbReference>